<organism evidence="1 2">
    <name type="scientific">Haematococcus lacustris</name>
    <name type="common">Green alga</name>
    <name type="synonym">Haematococcus pluvialis</name>
    <dbReference type="NCBI Taxonomy" id="44745"/>
    <lineage>
        <taxon>Eukaryota</taxon>
        <taxon>Viridiplantae</taxon>
        <taxon>Chlorophyta</taxon>
        <taxon>core chlorophytes</taxon>
        <taxon>Chlorophyceae</taxon>
        <taxon>CS clade</taxon>
        <taxon>Chlamydomonadales</taxon>
        <taxon>Haematococcaceae</taxon>
        <taxon>Haematococcus</taxon>
    </lineage>
</organism>
<proteinExistence type="predicted"/>
<dbReference type="Proteomes" id="UP000485058">
    <property type="component" value="Unassembled WGS sequence"/>
</dbReference>
<dbReference type="EMBL" id="BLLF01000762">
    <property type="protein sequence ID" value="GFH14758.1"/>
    <property type="molecule type" value="Genomic_DNA"/>
</dbReference>
<evidence type="ECO:0000313" key="1">
    <source>
        <dbReference type="EMBL" id="GFH14758.1"/>
    </source>
</evidence>
<comment type="caution">
    <text evidence="1">The sequence shown here is derived from an EMBL/GenBank/DDBJ whole genome shotgun (WGS) entry which is preliminary data.</text>
</comment>
<accession>A0A699Z600</accession>
<keyword evidence="2" id="KW-1185">Reference proteome</keyword>
<sequence length="154" mass="17127">MVDSVREGQHSLVLRGLVVVLNLSYEALPSKNAVDTALELVDASIVNVSLTRCRRLQNTRVRCGVADDLMSLISLARADQSTLGAELCGTCVLWPRWRWMTGGLHDWVLHPGVEVARNRTPYLSLLSVWPVVVVPQVSTDIAHDFEHPTDLYPE</sequence>
<protein>
    <submittedName>
        <fullName evidence="1">Uncharacterized protein</fullName>
    </submittedName>
</protein>
<reference evidence="1 2" key="1">
    <citation type="submission" date="2020-02" db="EMBL/GenBank/DDBJ databases">
        <title>Draft genome sequence of Haematococcus lacustris strain NIES-144.</title>
        <authorList>
            <person name="Morimoto D."/>
            <person name="Nakagawa S."/>
            <person name="Yoshida T."/>
            <person name="Sawayama S."/>
        </authorList>
    </citation>
    <scope>NUCLEOTIDE SEQUENCE [LARGE SCALE GENOMIC DNA]</scope>
    <source>
        <strain evidence="1 2">NIES-144</strain>
    </source>
</reference>
<name>A0A699Z600_HAELA</name>
<dbReference type="AlphaFoldDB" id="A0A699Z600"/>
<evidence type="ECO:0000313" key="2">
    <source>
        <dbReference type="Proteomes" id="UP000485058"/>
    </source>
</evidence>
<gene>
    <name evidence="1" type="ORF">HaLaN_10870</name>
</gene>